<feature type="domain" description="Reverse transcriptase zinc-binding" evidence="1">
    <location>
        <begin position="2"/>
        <end position="31"/>
    </location>
</feature>
<dbReference type="InterPro" id="IPR026960">
    <property type="entry name" value="RVT-Znf"/>
</dbReference>
<protein>
    <submittedName>
        <fullName evidence="3">Uncharacterized protein LOC130500235</fullName>
    </submittedName>
</protein>
<sequence length="133" mass="15388">MSVPEVCVLCSAAPETHHHLFFECSFSSSVWNYFASKVWDNPPQDIHSVAAWINLHRSSSPQARYIIRLMFQSSIYLIWKERNKRIFTTQVTSAFGVRSAVDRQIRDRLLSIKPSPAFQPPLLQFFFACTRPP</sequence>
<keyword evidence="2" id="KW-1185">Reference proteome</keyword>
<dbReference type="Pfam" id="PF13966">
    <property type="entry name" value="zf-RVT"/>
    <property type="match status" value="1"/>
</dbReference>
<accession>A0A9W3CHB1</accession>
<organism evidence="2 3">
    <name type="scientific">Raphanus sativus</name>
    <name type="common">Radish</name>
    <name type="synonym">Raphanus raphanistrum var. sativus</name>
    <dbReference type="NCBI Taxonomy" id="3726"/>
    <lineage>
        <taxon>Eukaryota</taxon>
        <taxon>Viridiplantae</taxon>
        <taxon>Streptophyta</taxon>
        <taxon>Embryophyta</taxon>
        <taxon>Tracheophyta</taxon>
        <taxon>Spermatophyta</taxon>
        <taxon>Magnoliopsida</taxon>
        <taxon>eudicotyledons</taxon>
        <taxon>Gunneridae</taxon>
        <taxon>Pentapetalae</taxon>
        <taxon>rosids</taxon>
        <taxon>malvids</taxon>
        <taxon>Brassicales</taxon>
        <taxon>Brassicaceae</taxon>
        <taxon>Brassiceae</taxon>
        <taxon>Raphanus</taxon>
    </lineage>
</organism>
<dbReference type="RefSeq" id="XP_056850980.1">
    <property type="nucleotide sequence ID" value="XM_056995000.1"/>
</dbReference>
<dbReference type="KEGG" id="rsz:130500235"/>
<dbReference type="AlphaFoldDB" id="A0A9W3CHB1"/>
<reference evidence="3" key="2">
    <citation type="submission" date="2025-08" db="UniProtKB">
        <authorList>
            <consortium name="RefSeq"/>
        </authorList>
    </citation>
    <scope>IDENTIFICATION</scope>
    <source>
        <tissue evidence="3">Leaf</tissue>
    </source>
</reference>
<dbReference type="Proteomes" id="UP000504610">
    <property type="component" value="Chromosome 9"/>
</dbReference>
<evidence type="ECO:0000313" key="3">
    <source>
        <dbReference type="RefSeq" id="XP_056850980.1"/>
    </source>
</evidence>
<dbReference type="OrthoDB" id="1743286at2759"/>
<reference evidence="2" key="1">
    <citation type="journal article" date="2019" name="Database">
        <title>The radish genome database (RadishGD): an integrated information resource for radish genomics.</title>
        <authorList>
            <person name="Yu H.J."/>
            <person name="Baek S."/>
            <person name="Lee Y.J."/>
            <person name="Cho A."/>
            <person name="Mun J.H."/>
        </authorList>
    </citation>
    <scope>NUCLEOTIDE SEQUENCE [LARGE SCALE GENOMIC DNA]</scope>
    <source>
        <strain evidence="2">cv. WK10039</strain>
    </source>
</reference>
<evidence type="ECO:0000259" key="1">
    <source>
        <dbReference type="Pfam" id="PF13966"/>
    </source>
</evidence>
<gene>
    <name evidence="3" type="primary">LOC130500235</name>
</gene>
<evidence type="ECO:0000313" key="2">
    <source>
        <dbReference type="Proteomes" id="UP000504610"/>
    </source>
</evidence>
<dbReference type="GeneID" id="130500235"/>
<proteinExistence type="predicted"/>
<name>A0A9W3CHB1_RAPSA</name>